<feature type="compositionally biased region" description="Basic and acidic residues" evidence="3">
    <location>
        <begin position="14"/>
        <end position="25"/>
    </location>
</feature>
<feature type="region of interest" description="Disordered" evidence="3">
    <location>
        <begin position="727"/>
        <end position="846"/>
    </location>
</feature>
<organism evidence="4 5">
    <name type="scientific">Frigoriglobus tundricola</name>
    <dbReference type="NCBI Taxonomy" id="2774151"/>
    <lineage>
        <taxon>Bacteria</taxon>
        <taxon>Pseudomonadati</taxon>
        <taxon>Planctomycetota</taxon>
        <taxon>Planctomycetia</taxon>
        <taxon>Gemmatales</taxon>
        <taxon>Gemmataceae</taxon>
        <taxon>Frigoriglobus</taxon>
    </lineage>
</organism>
<evidence type="ECO:0000313" key="5">
    <source>
        <dbReference type="Proteomes" id="UP000503447"/>
    </source>
</evidence>
<gene>
    <name evidence="4" type="ORF">FTUN_4567</name>
</gene>
<dbReference type="SUPFAM" id="SSF48452">
    <property type="entry name" value="TPR-like"/>
    <property type="match status" value="1"/>
</dbReference>
<proteinExistence type="predicted"/>
<evidence type="ECO:0000256" key="3">
    <source>
        <dbReference type="SAM" id="MobiDB-lite"/>
    </source>
</evidence>
<dbReference type="Gene3D" id="1.25.40.10">
    <property type="entry name" value="Tetratricopeptide repeat domain"/>
    <property type="match status" value="1"/>
</dbReference>
<dbReference type="PROSITE" id="PS50005">
    <property type="entry name" value="TPR"/>
    <property type="match status" value="1"/>
</dbReference>
<feature type="coiled-coil region" evidence="2">
    <location>
        <begin position="1395"/>
        <end position="1429"/>
    </location>
</feature>
<name>A0A6M5YSF8_9BACT</name>
<feature type="compositionally biased region" description="Pro residues" evidence="3">
    <location>
        <begin position="1"/>
        <end position="13"/>
    </location>
</feature>
<keyword evidence="1" id="KW-0802">TPR repeat</keyword>
<dbReference type="KEGG" id="ftj:FTUN_4567"/>
<protein>
    <recommendedName>
        <fullName evidence="6">Tetratricopeptide repeat protein</fullName>
    </recommendedName>
</protein>
<accession>A0A6M5YSF8</accession>
<evidence type="ECO:0008006" key="6">
    <source>
        <dbReference type="Google" id="ProtNLM"/>
    </source>
</evidence>
<keyword evidence="5" id="KW-1185">Reference proteome</keyword>
<sequence length="1656" mass="168615">MSNPNDPMPTPPDPKTDPAKADPKPDGTPAGAAERPHTGRSSFDFQLPKGVGSFSDLPPVEQPDEIGASTPHVSLPPRPASSKPPSGSGSFDFIELPEILPEPPAPADDALDLPFAIETTGDSGIELAPPAPSNGPASSILSGAARPTDEPTSDLFSVPDLTVPAASSDPPSSFVLGPGVPSAVPAGPSSGSFVLPPLSQNPAPSAPSTPDISTLLPPPEVPTAPPGTFTGDPAIAELELPVGELEPVDPASGWLDHPVVRPDAPPAARASFDFTLPAGVQSFGDLPPVPQPVPDDTNTAHAAIPPRPTATHPAAEATSFEFIELAEGDSAPPVDGAGVPVAPASGWLDSAIQSGPAAAPAEPVAGAEAASVPFDLGSPDVLDSSDILAGAQAEPALPAERSDVIAATAPTEAAAPDLSGETTDPDVFEDLALADEVPDSGTLLMSEGADGDSIHEMPDPLANPLFDSTRLNDRPDAPSGRVQDDATDYGAAPAFSSDASSILADLSEPIGPTGADSSSSVRVEEPGVGRTLTAGPADGAFDLTVADEPLPADLFEASPEGPATDATDWQEQSGSDLFADARTAAEVDLGADPADAVDLGELDLGSDPVSLSSAPSSIFSDQPAAPGANSGGSASVPLGAPEPPSDIAGADAADGDAVEFTDHPTLNSTAEPEQQPKSRRAGSGEVAPPPAAAEGGAIDWDAAGLADDENATRGIQKDASLSALLSSLQDDSSELPTRTERPVARIGEDDGADGPVVTVDWLASSGEGSAVSEAQVAEAKAAPTKKSKDRKEKDKPEERSQKKRTAPARAEGGDEITRGKPAGSGADDSGEQPKRKSAPSPKKGGGLLVGAVLGAVLVGGASAGVYFSGLVPNSEKVTQAPFPPGGPGPGGPGPVRPGMPARPGLGGPAGRPAPADPKVEFNTGGTAKALELLNATAPSTTQDKAAAGYVRLFAKLQEAAKANAAIIAADDAELKQARTDLEAVLADTEAVKTADGEKTAVQAAVQLGVSYEVAGDLPKARQVFTDAMTKFPKHAAVFEALIDRLDAADKIGGTSLRTAPKLGPGDAQRVLLALSVLLADEPKAEDAPEPGLFYWKAVNQAAGGKYPEAIDLIGKAKAAHVTRARALAGRGLNPLTDPLEQMFARSCDELTAYWKLRGELYGNPAVAAAIKKDGVAKTLDALAKAEKDLDAAKADTAKLDKDLKALKDAADLRTKQYQANEAAANKKIVEVTEERDRLEAQARKLKEQVASAEEFGKGVADALKPAVTLPEKWAPADVVAGVKAAAARATGPDLKTLVPNAMMAVGGGGLAAGQLLDIADRLTKAEAAAKAATDKLAADTAKLKTAHAAAVAKLTDDNAAAVKKLKDDNAAELKKLTEKYVADAKQLTDAHAAALKKLTDDNAAAVKKLKDESEAALKAEQARTAAEKKAAADKDASFQKQLANAVTPAQAMDLWLPTLTDLRRPSDADPALAAAVKARESAAPGSEDAAKAYTVTGVALLLKGNLSGAKDAFQTARRGAAYEAAKGKAWAKAADAGLEAVDDPLAPYRQPVVIPPVDAKTATKALDTGILAYKAGRYDEAAAALADAAKNDPADPVAWYYLGAARWVRGDTKQAEKDFSQGAEREKVSPVPARVVSAALAPIQGTVRDALDRARP</sequence>
<feature type="region of interest" description="Disordered" evidence="3">
    <location>
        <begin position="878"/>
        <end position="918"/>
    </location>
</feature>
<keyword evidence="2" id="KW-0175">Coiled coil</keyword>
<feature type="compositionally biased region" description="Pro residues" evidence="3">
    <location>
        <begin position="216"/>
        <end position="225"/>
    </location>
</feature>
<feature type="compositionally biased region" description="Pro residues" evidence="3">
    <location>
        <begin position="881"/>
        <end position="897"/>
    </location>
</feature>
<feature type="compositionally biased region" description="Low complexity" evidence="3">
    <location>
        <begin position="177"/>
        <end position="192"/>
    </location>
</feature>
<feature type="coiled-coil region" evidence="2">
    <location>
        <begin position="1175"/>
        <end position="1255"/>
    </location>
</feature>
<feature type="compositionally biased region" description="Polar residues" evidence="3">
    <location>
        <begin position="198"/>
        <end position="212"/>
    </location>
</feature>
<feature type="compositionally biased region" description="Basic and acidic residues" evidence="3">
    <location>
        <begin position="789"/>
        <end position="800"/>
    </location>
</feature>
<feature type="compositionally biased region" description="Low complexity" evidence="3">
    <location>
        <begin position="763"/>
        <end position="774"/>
    </location>
</feature>
<evidence type="ECO:0000256" key="1">
    <source>
        <dbReference type="PROSITE-ProRule" id="PRU00339"/>
    </source>
</evidence>
<dbReference type="InterPro" id="IPR019734">
    <property type="entry name" value="TPR_rpt"/>
</dbReference>
<feature type="region of interest" description="Disordered" evidence="3">
    <location>
        <begin position="597"/>
        <end position="711"/>
    </location>
</feature>
<feature type="region of interest" description="Disordered" evidence="3">
    <location>
        <begin position="449"/>
        <end position="581"/>
    </location>
</feature>
<dbReference type="SMART" id="SM00028">
    <property type="entry name" value="TPR"/>
    <property type="match status" value="4"/>
</dbReference>
<feature type="compositionally biased region" description="Low complexity" evidence="3">
    <location>
        <begin position="496"/>
        <end position="507"/>
    </location>
</feature>
<feature type="compositionally biased region" description="Basic and acidic residues" evidence="3">
    <location>
        <begin position="737"/>
        <end position="748"/>
    </location>
</feature>
<feature type="compositionally biased region" description="Low complexity" evidence="3">
    <location>
        <begin position="80"/>
        <end position="99"/>
    </location>
</feature>
<dbReference type="RefSeq" id="WP_171472479.1">
    <property type="nucleotide sequence ID" value="NZ_CP053452.2"/>
</dbReference>
<feature type="compositionally biased region" description="Low complexity" evidence="3">
    <location>
        <begin position="681"/>
        <end position="697"/>
    </location>
</feature>
<feature type="compositionally biased region" description="Low complexity" evidence="3">
    <location>
        <begin position="606"/>
        <end position="637"/>
    </location>
</feature>
<dbReference type="Proteomes" id="UP000503447">
    <property type="component" value="Chromosome"/>
</dbReference>
<dbReference type="InterPro" id="IPR011990">
    <property type="entry name" value="TPR-like_helical_dom_sf"/>
</dbReference>
<evidence type="ECO:0000256" key="2">
    <source>
        <dbReference type="SAM" id="Coils"/>
    </source>
</evidence>
<dbReference type="EMBL" id="CP053452">
    <property type="protein sequence ID" value="QJW97007.1"/>
    <property type="molecule type" value="Genomic_DNA"/>
</dbReference>
<feature type="repeat" description="TPR" evidence="1">
    <location>
        <begin position="1001"/>
        <end position="1034"/>
    </location>
</feature>
<feature type="region of interest" description="Disordered" evidence="3">
    <location>
        <begin position="1"/>
        <end position="233"/>
    </location>
</feature>
<evidence type="ECO:0000313" key="4">
    <source>
        <dbReference type="EMBL" id="QJW97007.1"/>
    </source>
</evidence>
<reference evidence="5" key="1">
    <citation type="submission" date="2020-05" db="EMBL/GenBank/DDBJ databases">
        <title>Frigoriglobus tundricola gen. nov., sp. nov., a psychrotolerant cellulolytic planctomycete of the family Gemmataceae with two divergent copies of 16S rRNA gene.</title>
        <authorList>
            <person name="Kulichevskaya I.S."/>
            <person name="Ivanova A.A."/>
            <person name="Naumoff D.G."/>
            <person name="Beletsky A.V."/>
            <person name="Rijpstra W.I.C."/>
            <person name="Sinninghe Damste J.S."/>
            <person name="Mardanov A.V."/>
            <person name="Ravin N.V."/>
            <person name="Dedysh S.N."/>
        </authorList>
    </citation>
    <scope>NUCLEOTIDE SEQUENCE [LARGE SCALE GENOMIC DNA]</scope>
    <source>
        <strain evidence="5">PL17</strain>
    </source>
</reference>